<evidence type="ECO:0000256" key="3">
    <source>
        <dbReference type="ARBA" id="ARBA00023098"/>
    </source>
</evidence>
<evidence type="ECO:0000313" key="6">
    <source>
        <dbReference type="EMBL" id="VFB01548.1"/>
    </source>
</evidence>
<gene>
    <name evidence="6" type="ORF">NCTC10797_05367</name>
</gene>
<evidence type="ECO:0000259" key="5">
    <source>
        <dbReference type="PROSITE" id="PS51635"/>
    </source>
</evidence>
<proteinExistence type="predicted"/>
<feature type="short sequence motif" description="GXGXXG" evidence="4">
    <location>
        <begin position="40"/>
        <end position="45"/>
    </location>
</feature>
<protein>
    <submittedName>
        <fullName evidence="6">Patatin-like phospholipase</fullName>
    </submittedName>
</protein>
<dbReference type="Proteomes" id="UP000290439">
    <property type="component" value="Chromosome"/>
</dbReference>
<evidence type="ECO:0000313" key="7">
    <source>
        <dbReference type="Proteomes" id="UP000290439"/>
    </source>
</evidence>
<organism evidence="6 7">
    <name type="scientific">Nocardia cyriacigeorgica</name>
    <dbReference type="NCBI Taxonomy" id="135487"/>
    <lineage>
        <taxon>Bacteria</taxon>
        <taxon>Bacillati</taxon>
        <taxon>Actinomycetota</taxon>
        <taxon>Actinomycetes</taxon>
        <taxon>Mycobacteriales</taxon>
        <taxon>Nocardiaceae</taxon>
        <taxon>Nocardia</taxon>
    </lineage>
</organism>
<keyword evidence="3 4" id="KW-0443">Lipid metabolism</keyword>
<dbReference type="InterPro" id="IPR050301">
    <property type="entry name" value="NTE"/>
</dbReference>
<dbReference type="InterPro" id="IPR016035">
    <property type="entry name" value="Acyl_Trfase/lysoPLipase"/>
</dbReference>
<dbReference type="SUPFAM" id="SSF52151">
    <property type="entry name" value="FabD/lysophospholipase-like"/>
    <property type="match status" value="1"/>
</dbReference>
<dbReference type="CDD" id="cd07208">
    <property type="entry name" value="Pat_hypo_Ecoli_yjju_like"/>
    <property type="match status" value="1"/>
</dbReference>
<dbReference type="AlphaFoldDB" id="A0A4U8WG48"/>
<dbReference type="GO" id="GO:0016787">
    <property type="term" value="F:hydrolase activity"/>
    <property type="evidence" value="ECO:0007669"/>
    <property type="project" value="UniProtKB-UniRule"/>
</dbReference>
<keyword evidence="1 4" id="KW-0378">Hydrolase</keyword>
<dbReference type="InterPro" id="IPR002641">
    <property type="entry name" value="PNPLA_dom"/>
</dbReference>
<sequence>MTQYRGRVTSSVPAVAEVIRTRVESGSRANGHRLVLVVEGGGSRGVYSSGMVHGLEQLGLSAVFDAVYGTSAGAINGAWLLCGRAEPGMRSWTDPVIMRRAIDPARLLRGRPAFDLRYLVHQVYDGIEPMDFPAILANPTTFHPVATDVRTGLAVDLNRHIVDKPTLLTALRASAGLPILAGPPVALGDAYYLDGGLAETVPIRTALRSGATHALVLRTRRVDERRPPASRVHSMVGGTYLRVRAPGAYRAWLERPHQQAAEDRVLAGLGNAVLQIHPPARSPAVDSAARDTDLLARALEIGRQAAHAALGEVVAQRDRS</sequence>
<accession>A0A4U8WG48</accession>
<dbReference type="PANTHER" id="PTHR14226:SF64">
    <property type="entry name" value="PNPLA DOMAIN-CONTAINING PROTEIN"/>
    <property type="match status" value="1"/>
</dbReference>
<evidence type="ECO:0000256" key="1">
    <source>
        <dbReference type="ARBA" id="ARBA00022801"/>
    </source>
</evidence>
<dbReference type="Pfam" id="PF01734">
    <property type="entry name" value="Patatin"/>
    <property type="match status" value="1"/>
</dbReference>
<dbReference type="GO" id="GO:0016042">
    <property type="term" value="P:lipid catabolic process"/>
    <property type="evidence" value="ECO:0007669"/>
    <property type="project" value="UniProtKB-UniRule"/>
</dbReference>
<dbReference type="InterPro" id="IPR037483">
    <property type="entry name" value="YjjU-like"/>
</dbReference>
<evidence type="ECO:0000256" key="4">
    <source>
        <dbReference type="PROSITE-ProRule" id="PRU01161"/>
    </source>
</evidence>
<dbReference type="PANTHER" id="PTHR14226">
    <property type="entry name" value="NEUROPATHY TARGET ESTERASE/SWISS CHEESE D.MELANOGASTER"/>
    <property type="match status" value="1"/>
</dbReference>
<feature type="short sequence motif" description="GXSXG" evidence="4">
    <location>
        <begin position="69"/>
        <end position="73"/>
    </location>
</feature>
<dbReference type="Gene3D" id="3.40.1090.10">
    <property type="entry name" value="Cytosolic phospholipase A2 catalytic domain"/>
    <property type="match status" value="2"/>
</dbReference>
<name>A0A4U8WG48_9NOCA</name>
<reference evidence="6 7" key="1">
    <citation type="submission" date="2019-02" db="EMBL/GenBank/DDBJ databases">
        <authorList>
            <consortium name="Pathogen Informatics"/>
        </authorList>
    </citation>
    <scope>NUCLEOTIDE SEQUENCE [LARGE SCALE GENOMIC DNA]</scope>
    <source>
        <strain evidence="6 7">3012STDY6756504</strain>
    </source>
</reference>
<dbReference type="EMBL" id="LR215973">
    <property type="protein sequence ID" value="VFB01548.1"/>
    <property type="molecule type" value="Genomic_DNA"/>
</dbReference>
<feature type="active site" description="Nucleophile" evidence="4">
    <location>
        <position position="71"/>
    </location>
</feature>
<feature type="short sequence motif" description="DGA/G" evidence="4">
    <location>
        <begin position="194"/>
        <end position="196"/>
    </location>
</feature>
<feature type="active site" description="Proton acceptor" evidence="4">
    <location>
        <position position="194"/>
    </location>
</feature>
<feature type="domain" description="PNPLA" evidence="5">
    <location>
        <begin position="36"/>
        <end position="207"/>
    </location>
</feature>
<dbReference type="PROSITE" id="PS51635">
    <property type="entry name" value="PNPLA"/>
    <property type="match status" value="1"/>
</dbReference>
<evidence type="ECO:0000256" key="2">
    <source>
        <dbReference type="ARBA" id="ARBA00022963"/>
    </source>
</evidence>
<keyword evidence="2 4" id="KW-0442">Lipid degradation</keyword>